<evidence type="ECO:0000256" key="1">
    <source>
        <dbReference type="SAM" id="MobiDB-lite"/>
    </source>
</evidence>
<dbReference type="PANTHER" id="PTHR33737">
    <property type="entry name" value="OS05G0121800 PROTEIN"/>
    <property type="match status" value="1"/>
</dbReference>
<reference evidence="2 3" key="1">
    <citation type="journal article" date="2018" name="Sci. Data">
        <title>The draft genome sequence of cork oak.</title>
        <authorList>
            <person name="Ramos A.M."/>
            <person name="Usie A."/>
            <person name="Barbosa P."/>
            <person name="Barros P.M."/>
            <person name="Capote T."/>
            <person name="Chaves I."/>
            <person name="Simoes F."/>
            <person name="Abreu I."/>
            <person name="Carrasquinho I."/>
            <person name="Faro C."/>
            <person name="Guimaraes J.B."/>
            <person name="Mendonca D."/>
            <person name="Nobrega F."/>
            <person name="Rodrigues L."/>
            <person name="Saibo N.J.M."/>
            <person name="Varela M.C."/>
            <person name="Egas C."/>
            <person name="Matos J."/>
            <person name="Miguel C.M."/>
            <person name="Oliveira M.M."/>
            <person name="Ricardo C.P."/>
            <person name="Goncalves S."/>
        </authorList>
    </citation>
    <scope>NUCLEOTIDE SEQUENCE [LARGE SCALE GENOMIC DNA]</scope>
    <source>
        <strain evidence="3">cv. HL8</strain>
    </source>
</reference>
<dbReference type="PANTHER" id="PTHR33737:SF2">
    <property type="entry name" value="OS12G0102700 PROTEIN"/>
    <property type="match status" value="1"/>
</dbReference>
<feature type="region of interest" description="Disordered" evidence="1">
    <location>
        <begin position="1"/>
        <end position="79"/>
    </location>
</feature>
<evidence type="ECO:0000313" key="3">
    <source>
        <dbReference type="Proteomes" id="UP000237347"/>
    </source>
</evidence>
<organism evidence="2 3">
    <name type="scientific">Quercus suber</name>
    <name type="common">Cork oak</name>
    <dbReference type="NCBI Taxonomy" id="58331"/>
    <lineage>
        <taxon>Eukaryota</taxon>
        <taxon>Viridiplantae</taxon>
        <taxon>Streptophyta</taxon>
        <taxon>Embryophyta</taxon>
        <taxon>Tracheophyta</taxon>
        <taxon>Spermatophyta</taxon>
        <taxon>Magnoliopsida</taxon>
        <taxon>eudicotyledons</taxon>
        <taxon>Gunneridae</taxon>
        <taxon>Pentapetalae</taxon>
        <taxon>rosids</taxon>
        <taxon>fabids</taxon>
        <taxon>Fagales</taxon>
        <taxon>Fagaceae</taxon>
        <taxon>Quercus</taxon>
    </lineage>
</organism>
<comment type="caution">
    <text evidence="2">The sequence shown here is derived from an EMBL/GenBank/DDBJ whole genome shotgun (WGS) entry which is preliminary data.</text>
</comment>
<proteinExistence type="predicted"/>
<feature type="compositionally biased region" description="Basic and acidic residues" evidence="1">
    <location>
        <begin position="102"/>
        <end position="112"/>
    </location>
</feature>
<feature type="compositionally biased region" description="Polar residues" evidence="1">
    <location>
        <begin position="92"/>
        <end position="101"/>
    </location>
</feature>
<dbReference type="Proteomes" id="UP000237347">
    <property type="component" value="Unassembled WGS sequence"/>
</dbReference>
<keyword evidence="3" id="KW-1185">Reference proteome</keyword>
<name>A0AAW0JDB3_QUESU</name>
<protein>
    <submittedName>
        <fullName evidence="2">Uncharacterized protein</fullName>
    </submittedName>
</protein>
<dbReference type="EMBL" id="PKMF04000604">
    <property type="protein sequence ID" value="KAK7824371.1"/>
    <property type="molecule type" value="Genomic_DNA"/>
</dbReference>
<feature type="compositionally biased region" description="Polar residues" evidence="1">
    <location>
        <begin position="60"/>
        <end position="79"/>
    </location>
</feature>
<gene>
    <name evidence="2" type="ORF">CFP56_034414</name>
</gene>
<dbReference type="InterPro" id="IPR045882">
    <property type="entry name" value="GPT1/2"/>
</dbReference>
<feature type="region of interest" description="Disordered" evidence="1">
    <location>
        <begin position="126"/>
        <end position="147"/>
    </location>
</feature>
<dbReference type="AlphaFoldDB" id="A0AAW0JDB3"/>
<sequence>MLRSSGARGVHGAGSGEFNPKHAARSKELHLSSSLKPPKISEKASQISRASLGANHVKLKTQSVEATSGPNNPNTSFDTTCREVLFDSNTFHASGMETNQPDEPHAGYKSQEKSPSIQAKKILAEINSDPSDVSRKTRPSGLRRPSPKIGFFDAETQMMPTVNQGQQFHSGLQSTLTKGGTGNNHDGASKRARYGKLQSPKTLRGTNKNMKIGSEQIRVSSPALLIRPSNPVQFEEAGNEFLEVSTFPGPMKDCFATTSRAQNNSPYRIRTKDCLKPKKVGNERHQAAELGLLSTSNAEDKGIQGFMKRNKQSSRKHEDASIKSAETNLRILHEDEKENLCGVRNRVDTYSRHIGATDIYRDVVIDLTKKRDLSFPLQHQ</sequence>
<feature type="region of interest" description="Disordered" evidence="1">
    <location>
        <begin position="92"/>
        <end position="113"/>
    </location>
</feature>
<dbReference type="GO" id="GO:0008017">
    <property type="term" value="F:microtubule binding"/>
    <property type="evidence" value="ECO:0007669"/>
    <property type="project" value="InterPro"/>
</dbReference>
<evidence type="ECO:0000313" key="2">
    <source>
        <dbReference type="EMBL" id="KAK7824371.1"/>
    </source>
</evidence>
<accession>A0AAW0JDB3</accession>